<keyword evidence="8" id="KW-1185">Reference proteome</keyword>
<accession>A0ABR2JNQ8</accession>
<name>A0ABR2JNQ8_9EUKA</name>
<feature type="transmembrane region" description="Helical" evidence="6">
    <location>
        <begin position="195"/>
        <end position="214"/>
    </location>
</feature>
<dbReference type="Pfam" id="PF03348">
    <property type="entry name" value="Serinc"/>
    <property type="match status" value="2"/>
</dbReference>
<organism evidence="7 8">
    <name type="scientific">Tritrichomonas musculus</name>
    <dbReference type="NCBI Taxonomy" id="1915356"/>
    <lineage>
        <taxon>Eukaryota</taxon>
        <taxon>Metamonada</taxon>
        <taxon>Parabasalia</taxon>
        <taxon>Tritrichomonadida</taxon>
        <taxon>Tritrichomonadidae</taxon>
        <taxon>Tritrichomonas</taxon>
    </lineage>
</organism>
<comment type="caution">
    <text evidence="7">The sequence shown here is derived from an EMBL/GenBank/DDBJ whole genome shotgun (WGS) entry which is preliminary data.</text>
</comment>
<feature type="transmembrane region" description="Helical" evidence="6">
    <location>
        <begin position="59"/>
        <end position="81"/>
    </location>
</feature>
<reference evidence="7 8" key="1">
    <citation type="submission" date="2024-04" db="EMBL/GenBank/DDBJ databases">
        <title>Tritrichomonas musculus Genome.</title>
        <authorList>
            <person name="Alves-Ferreira E."/>
            <person name="Grigg M."/>
            <person name="Lorenzi H."/>
            <person name="Galac M."/>
        </authorList>
    </citation>
    <scope>NUCLEOTIDE SEQUENCE [LARGE SCALE GENOMIC DNA]</scope>
    <source>
        <strain evidence="7 8">EAF2021</strain>
    </source>
</reference>
<dbReference type="InterPro" id="IPR005016">
    <property type="entry name" value="TDE1/TMS"/>
</dbReference>
<keyword evidence="5 6" id="KW-0472">Membrane</keyword>
<feature type="transmembrane region" description="Helical" evidence="6">
    <location>
        <begin position="291"/>
        <end position="312"/>
    </location>
</feature>
<feature type="transmembrane region" description="Helical" evidence="6">
    <location>
        <begin position="252"/>
        <end position="271"/>
    </location>
</feature>
<evidence type="ECO:0000256" key="1">
    <source>
        <dbReference type="ARBA" id="ARBA00004141"/>
    </source>
</evidence>
<keyword evidence="3 6" id="KW-0812">Transmembrane</keyword>
<evidence type="ECO:0000256" key="5">
    <source>
        <dbReference type="ARBA" id="ARBA00023136"/>
    </source>
</evidence>
<evidence type="ECO:0000256" key="2">
    <source>
        <dbReference type="ARBA" id="ARBA00006665"/>
    </source>
</evidence>
<dbReference type="PANTHER" id="PTHR10383">
    <property type="entry name" value="SERINE INCORPORATOR"/>
    <property type="match status" value="1"/>
</dbReference>
<evidence type="ECO:0000256" key="4">
    <source>
        <dbReference type="ARBA" id="ARBA00022989"/>
    </source>
</evidence>
<protein>
    <submittedName>
        <fullName evidence="7">Serine incorporator 3</fullName>
    </submittedName>
</protein>
<feature type="transmembrane region" description="Helical" evidence="6">
    <location>
        <begin position="333"/>
        <end position="356"/>
    </location>
</feature>
<evidence type="ECO:0000313" key="8">
    <source>
        <dbReference type="Proteomes" id="UP001470230"/>
    </source>
</evidence>
<dbReference type="EMBL" id="JAPFFF010000010">
    <property type="protein sequence ID" value="KAK8880366.1"/>
    <property type="molecule type" value="Genomic_DNA"/>
</dbReference>
<evidence type="ECO:0000313" key="7">
    <source>
        <dbReference type="EMBL" id="KAK8880366.1"/>
    </source>
</evidence>
<feature type="transmembrane region" description="Helical" evidence="6">
    <location>
        <begin position="220"/>
        <end position="240"/>
    </location>
</feature>
<feature type="transmembrane region" description="Helical" evidence="6">
    <location>
        <begin position="162"/>
        <end position="183"/>
    </location>
</feature>
<proteinExistence type="inferred from homology"/>
<keyword evidence="4 6" id="KW-1133">Transmembrane helix</keyword>
<dbReference type="Proteomes" id="UP001470230">
    <property type="component" value="Unassembled WGS sequence"/>
</dbReference>
<feature type="transmembrane region" description="Helical" evidence="6">
    <location>
        <begin position="101"/>
        <end position="118"/>
    </location>
</feature>
<feature type="transmembrane region" description="Helical" evidence="6">
    <location>
        <begin position="20"/>
        <end position="38"/>
    </location>
</feature>
<feature type="transmembrane region" description="Helical" evidence="6">
    <location>
        <begin position="130"/>
        <end position="150"/>
    </location>
</feature>
<evidence type="ECO:0000256" key="6">
    <source>
        <dbReference type="SAM" id="Phobius"/>
    </source>
</evidence>
<comment type="similarity">
    <text evidence="2">Belongs to the TDE1 family.</text>
</comment>
<sequence length="364" mass="41307">MIFDFSDDSEEFDKKLTLTNIFYAVVFIVMGILCFILYNTGYSWLGKIINTKYTGKKEIGVSLVCRTTLSLAFWFLIHSLIMIHNQNLTDSWQFRLHTSWLWLHLIIYFGMWVGFWYIPDNLFDFYMKAAIYISGVYLVIKILFLLYFFHSLNDMLAGKHDGLLLLVTIIITCIAITGFGLGYHIFGRGDCKENVIIISINLSLSVVLYILSLILPRGSIFTSSLVFIYTCYLTLSGMICQPSCNSMSKFGSEIAFSIIASIFTILVAGGSTFTTTTRFTKACSCSDEEPIFSLSFFHAVFALASVYVTMIVTDWGLTEEKVPWTVSRGNIAMWVNVAAAWVTHILYTWILMAPIVCSNRDFST</sequence>
<comment type="subcellular location">
    <subcellularLocation>
        <location evidence="1">Membrane</location>
        <topology evidence="1">Multi-pass membrane protein</topology>
    </subcellularLocation>
</comment>
<evidence type="ECO:0000256" key="3">
    <source>
        <dbReference type="ARBA" id="ARBA00022692"/>
    </source>
</evidence>
<gene>
    <name evidence="7" type="ORF">M9Y10_003035</name>
</gene>
<dbReference type="PANTHER" id="PTHR10383:SF9">
    <property type="entry name" value="SERINE INCORPORATOR, ISOFORM F"/>
    <property type="match status" value="1"/>
</dbReference>